<feature type="transmembrane region" description="Helical" evidence="6">
    <location>
        <begin position="92"/>
        <end position="117"/>
    </location>
</feature>
<feature type="transmembrane region" description="Helical" evidence="6">
    <location>
        <begin position="30"/>
        <end position="54"/>
    </location>
</feature>
<dbReference type="SMART" id="SM01417">
    <property type="entry name" value="Solute_trans_a"/>
    <property type="match status" value="1"/>
</dbReference>
<comment type="subcellular location">
    <subcellularLocation>
        <location evidence="1">Membrane</location>
        <topology evidence="1">Multi-pass membrane protein</topology>
    </subcellularLocation>
</comment>
<feature type="region of interest" description="Disordered" evidence="5">
    <location>
        <begin position="404"/>
        <end position="553"/>
    </location>
</feature>
<name>A0A1E3BML6_ASPCR</name>
<dbReference type="STRING" id="573508.A0A1E3BML6"/>
<feature type="transmembrane region" description="Helical" evidence="6">
    <location>
        <begin position="283"/>
        <end position="304"/>
    </location>
</feature>
<evidence type="ECO:0000256" key="5">
    <source>
        <dbReference type="SAM" id="MobiDB-lite"/>
    </source>
</evidence>
<evidence type="ECO:0000256" key="6">
    <source>
        <dbReference type="SAM" id="Phobius"/>
    </source>
</evidence>
<feature type="transmembrane region" description="Helical" evidence="6">
    <location>
        <begin position="205"/>
        <end position="227"/>
    </location>
</feature>
<proteinExistence type="predicted"/>
<evidence type="ECO:0000313" key="8">
    <source>
        <dbReference type="Proteomes" id="UP000094569"/>
    </source>
</evidence>
<gene>
    <name evidence="7" type="ORF">SI65_02994</name>
</gene>
<feature type="compositionally biased region" description="Polar residues" evidence="5">
    <location>
        <begin position="424"/>
        <end position="438"/>
    </location>
</feature>
<sequence length="553" mass="62772">MGWPVCNSTTEEQSINEVPLWDGGITFHQMALIVGGAFAIVAGIVSFYIIMGHATHYSKPLEQRHIIRILLMVPIYSLVAWLSIYFHKQAVYYSVIGDCYEAFTISAFFALMCHYLAPDLHSQKNYFRGSKPKQWVWPLNWMQKCCGGEHGIWRVPRSGLTWFNVIWVGIFQYCVFRVLMTIVAVVTQHFNLYCESSLSPAFSHIWVLVIESAAVTIAMYCLIQFYVQIKDDIKQHRPFLKILSIKLVIFLCFWQSTLISFLYSAGVIKDSEKIEATDWKVGLPNLLITIEMAIFSVLHLWAFAWKGYSLDHVHVHDDEVTDFYGNGKVTYQGGPWGMKALLDALNPLDLLKAIGRSFRWLFVGRKKRTLDPSYQVPSEQIGLDQAGNVPTTVVTAYEGAGPFMAGGKGNSPPGEEGEDLLSHAQPNPTLNRLSSGLSPSPYEDPHSSRFYSTSQDRLSDSSMLDPMAPTHQPYSPYEHDSFNNPYMVPSDSELDAHRHYRHPSSNSSGQESGVTTRLYHPNDNLHQHDPIPMPEAYQPPPFHDDYERGRSRY</sequence>
<feature type="compositionally biased region" description="Basic and acidic residues" evidence="5">
    <location>
        <begin position="542"/>
        <end position="553"/>
    </location>
</feature>
<dbReference type="Proteomes" id="UP000094569">
    <property type="component" value="Unassembled WGS sequence"/>
</dbReference>
<evidence type="ECO:0008006" key="9">
    <source>
        <dbReference type="Google" id="ProtNLM"/>
    </source>
</evidence>
<feature type="compositionally biased region" description="Polar residues" evidence="5">
    <location>
        <begin position="449"/>
        <end position="462"/>
    </location>
</feature>
<dbReference type="VEuPathDB" id="FungiDB:SI65_02994"/>
<dbReference type="AlphaFoldDB" id="A0A1E3BML6"/>
<dbReference type="PANTHER" id="PTHR23423">
    <property type="entry name" value="ORGANIC SOLUTE TRANSPORTER-RELATED"/>
    <property type="match status" value="1"/>
</dbReference>
<feature type="transmembrane region" description="Helical" evidence="6">
    <location>
        <begin position="239"/>
        <end position="263"/>
    </location>
</feature>
<dbReference type="OrthoDB" id="5348404at2759"/>
<dbReference type="GO" id="GO:0016020">
    <property type="term" value="C:membrane"/>
    <property type="evidence" value="ECO:0007669"/>
    <property type="project" value="UniProtKB-SubCell"/>
</dbReference>
<evidence type="ECO:0000256" key="3">
    <source>
        <dbReference type="ARBA" id="ARBA00022989"/>
    </source>
</evidence>
<dbReference type="InterPro" id="IPR005178">
    <property type="entry name" value="Ostalpha/TMEM184C"/>
</dbReference>
<comment type="caution">
    <text evidence="7">The sequence shown here is derived from an EMBL/GenBank/DDBJ whole genome shotgun (WGS) entry which is preliminary data.</text>
</comment>
<protein>
    <recommendedName>
        <fullName evidence="9">DUF300-domain-containing protein</fullName>
    </recommendedName>
</protein>
<keyword evidence="8" id="KW-1185">Reference proteome</keyword>
<organism evidence="7 8">
    <name type="scientific">Aspergillus cristatus</name>
    <name type="common">Chinese Fuzhuan brick tea-fermentation fungus</name>
    <name type="synonym">Eurotium cristatum</name>
    <dbReference type="NCBI Taxonomy" id="573508"/>
    <lineage>
        <taxon>Eukaryota</taxon>
        <taxon>Fungi</taxon>
        <taxon>Dikarya</taxon>
        <taxon>Ascomycota</taxon>
        <taxon>Pezizomycotina</taxon>
        <taxon>Eurotiomycetes</taxon>
        <taxon>Eurotiomycetidae</taxon>
        <taxon>Eurotiales</taxon>
        <taxon>Aspergillaceae</taxon>
        <taxon>Aspergillus</taxon>
        <taxon>Aspergillus subgen. Aspergillus</taxon>
    </lineage>
</organism>
<keyword evidence="4 6" id="KW-0472">Membrane</keyword>
<accession>A0A1E3BML6</accession>
<feature type="transmembrane region" description="Helical" evidence="6">
    <location>
        <begin position="162"/>
        <end position="185"/>
    </location>
</feature>
<keyword evidence="2 6" id="KW-0812">Transmembrane</keyword>
<feature type="compositionally biased region" description="Polar residues" evidence="5">
    <location>
        <begin position="503"/>
        <end position="515"/>
    </location>
</feature>
<evidence type="ECO:0000256" key="4">
    <source>
        <dbReference type="ARBA" id="ARBA00023136"/>
    </source>
</evidence>
<reference evidence="7 8" key="1">
    <citation type="journal article" date="2016" name="BMC Genomics">
        <title>Comparative genomic and transcriptomic analyses of the Fuzhuan brick tea-fermentation fungus Aspergillus cristatus.</title>
        <authorList>
            <person name="Ge Y."/>
            <person name="Wang Y."/>
            <person name="Liu Y."/>
            <person name="Tan Y."/>
            <person name="Ren X."/>
            <person name="Zhang X."/>
            <person name="Hyde K.D."/>
            <person name="Liu Y."/>
            <person name="Liu Z."/>
        </authorList>
    </citation>
    <scope>NUCLEOTIDE SEQUENCE [LARGE SCALE GENOMIC DNA]</scope>
    <source>
        <strain evidence="7 8">GZAAS20.1005</strain>
    </source>
</reference>
<keyword evidence="3 6" id="KW-1133">Transmembrane helix</keyword>
<dbReference type="EMBL" id="JXNT01000002">
    <property type="protein sequence ID" value="ODM22148.1"/>
    <property type="molecule type" value="Genomic_DNA"/>
</dbReference>
<feature type="transmembrane region" description="Helical" evidence="6">
    <location>
        <begin position="66"/>
        <end position="86"/>
    </location>
</feature>
<feature type="compositionally biased region" description="Pro residues" evidence="5">
    <location>
        <begin position="531"/>
        <end position="541"/>
    </location>
</feature>
<evidence type="ECO:0000313" key="7">
    <source>
        <dbReference type="EMBL" id="ODM22148.1"/>
    </source>
</evidence>
<dbReference type="Pfam" id="PF03619">
    <property type="entry name" value="Solute_trans_a"/>
    <property type="match status" value="1"/>
</dbReference>
<evidence type="ECO:0000256" key="2">
    <source>
        <dbReference type="ARBA" id="ARBA00022692"/>
    </source>
</evidence>
<evidence type="ECO:0000256" key="1">
    <source>
        <dbReference type="ARBA" id="ARBA00004141"/>
    </source>
</evidence>